<dbReference type="PANTHER" id="PTHR47947:SF8">
    <property type="entry name" value="CYTOCHROME P450 82C4-LIKE"/>
    <property type="match status" value="1"/>
</dbReference>
<dbReference type="GO" id="GO:0005506">
    <property type="term" value="F:iron ion binding"/>
    <property type="evidence" value="ECO:0007669"/>
    <property type="project" value="InterPro"/>
</dbReference>
<comment type="similarity">
    <text evidence="1">Belongs to the cytochrome P450 family.</text>
</comment>
<evidence type="ECO:0000256" key="3">
    <source>
        <dbReference type="ARBA" id="ARBA00022723"/>
    </source>
</evidence>
<dbReference type="Pfam" id="PF00067">
    <property type="entry name" value="p450"/>
    <property type="match status" value="1"/>
</dbReference>
<comment type="cofactor">
    <cofactor evidence="7">
        <name>heme</name>
        <dbReference type="ChEBI" id="CHEBI:30413"/>
    </cofactor>
</comment>
<dbReference type="Gene3D" id="1.10.630.10">
    <property type="entry name" value="Cytochrome P450"/>
    <property type="match status" value="1"/>
</dbReference>
<dbReference type="SUPFAM" id="SSF48264">
    <property type="entry name" value="Cytochrome P450"/>
    <property type="match status" value="1"/>
</dbReference>
<dbReference type="InterPro" id="IPR001128">
    <property type="entry name" value="Cyt_P450"/>
</dbReference>
<evidence type="ECO:0000256" key="1">
    <source>
        <dbReference type="ARBA" id="ARBA00010617"/>
    </source>
</evidence>
<dbReference type="GO" id="GO:0016705">
    <property type="term" value="F:oxidoreductase activity, acting on paired donors, with incorporation or reduction of molecular oxygen"/>
    <property type="evidence" value="ECO:0007669"/>
    <property type="project" value="InterPro"/>
</dbReference>
<dbReference type="InterPro" id="IPR036396">
    <property type="entry name" value="Cyt_P450_sf"/>
</dbReference>
<keyword evidence="4" id="KW-0560">Oxidoreductase</keyword>
<sequence length="206" mass="23419">MVTLTWAVSPLLNNRQVLKKVQNELNVYVGKHRQMEESDMKNPVDLQVIIKETLRLYPIAPLSGPWVAMEDYTIAGFHNFAGTCLVMNLWKLHHDPIVWVNPLEFIPERLIIDHPKLDARDLLFECLPFGSSIRKCLGISLTLRVLHLTLAMLLHLFELGTVSNTTVDMSKGHGLTVLKATLLDWRLSLLQGCLPCYLIPTTKKNN</sequence>
<keyword evidence="5 7" id="KW-0408">Iron</keyword>
<evidence type="ECO:0000256" key="6">
    <source>
        <dbReference type="ARBA" id="ARBA00023033"/>
    </source>
</evidence>
<dbReference type="PRINTS" id="PR00463">
    <property type="entry name" value="EP450I"/>
</dbReference>
<evidence type="ECO:0000256" key="4">
    <source>
        <dbReference type="ARBA" id="ARBA00023002"/>
    </source>
</evidence>
<dbReference type="GO" id="GO:0046246">
    <property type="term" value="P:terpene biosynthetic process"/>
    <property type="evidence" value="ECO:0007669"/>
    <property type="project" value="TreeGrafter"/>
</dbReference>
<dbReference type="EMBL" id="JAJSOW010000001">
    <property type="protein sequence ID" value="KAI9201232.1"/>
    <property type="molecule type" value="Genomic_DNA"/>
</dbReference>
<keyword evidence="3 7" id="KW-0479">Metal-binding</keyword>
<reference evidence="8" key="1">
    <citation type="journal article" date="2022" name="Plant J.">
        <title>Strategies of tolerance reflected in two North American maple genomes.</title>
        <authorList>
            <person name="McEvoy S.L."/>
            <person name="Sezen U.U."/>
            <person name="Trouern-Trend A."/>
            <person name="McMahon S.M."/>
            <person name="Schaberg P.G."/>
            <person name="Yang J."/>
            <person name="Wegrzyn J.L."/>
            <person name="Swenson N.G."/>
        </authorList>
    </citation>
    <scope>NUCLEOTIDE SEQUENCE</scope>
    <source>
        <strain evidence="8">91603</strain>
    </source>
</reference>
<dbReference type="Proteomes" id="UP001064489">
    <property type="component" value="Chromosome 9"/>
</dbReference>
<reference evidence="8" key="2">
    <citation type="submission" date="2023-02" db="EMBL/GenBank/DDBJ databases">
        <authorList>
            <person name="Swenson N.G."/>
            <person name="Wegrzyn J.L."/>
            <person name="Mcevoy S.L."/>
        </authorList>
    </citation>
    <scope>NUCLEOTIDE SEQUENCE</scope>
    <source>
        <strain evidence="8">91603</strain>
        <tissue evidence="8">Leaf</tissue>
    </source>
</reference>
<evidence type="ECO:0000256" key="7">
    <source>
        <dbReference type="PIRSR" id="PIRSR602401-1"/>
    </source>
</evidence>
<dbReference type="AlphaFoldDB" id="A0AAD5JTL9"/>
<evidence type="ECO:0000313" key="9">
    <source>
        <dbReference type="Proteomes" id="UP001064489"/>
    </source>
</evidence>
<feature type="binding site" description="axial binding residue" evidence="7">
    <location>
        <position position="136"/>
    </location>
    <ligand>
        <name>heme</name>
        <dbReference type="ChEBI" id="CHEBI:30413"/>
    </ligand>
    <ligandPart>
        <name>Fe</name>
        <dbReference type="ChEBI" id="CHEBI:18248"/>
    </ligandPart>
</feature>
<gene>
    <name evidence="8" type="ORF">LWI28_020498</name>
</gene>
<dbReference type="InterPro" id="IPR002401">
    <property type="entry name" value="Cyt_P450_E_grp-I"/>
</dbReference>
<evidence type="ECO:0000256" key="5">
    <source>
        <dbReference type="ARBA" id="ARBA00023004"/>
    </source>
</evidence>
<evidence type="ECO:0008006" key="10">
    <source>
        <dbReference type="Google" id="ProtNLM"/>
    </source>
</evidence>
<dbReference type="PANTHER" id="PTHR47947">
    <property type="entry name" value="CYTOCHROME P450 82C3-RELATED"/>
    <property type="match status" value="1"/>
</dbReference>
<name>A0AAD5JTL9_ACENE</name>
<evidence type="ECO:0000313" key="8">
    <source>
        <dbReference type="EMBL" id="KAI9201232.1"/>
    </source>
</evidence>
<keyword evidence="9" id="KW-1185">Reference proteome</keyword>
<dbReference type="GO" id="GO:0020037">
    <property type="term" value="F:heme binding"/>
    <property type="evidence" value="ECO:0007669"/>
    <property type="project" value="InterPro"/>
</dbReference>
<dbReference type="GO" id="GO:0004497">
    <property type="term" value="F:monooxygenase activity"/>
    <property type="evidence" value="ECO:0007669"/>
    <property type="project" value="UniProtKB-KW"/>
</dbReference>
<keyword evidence="6" id="KW-0503">Monooxygenase</keyword>
<comment type="caution">
    <text evidence="8">The sequence shown here is derived from an EMBL/GenBank/DDBJ whole genome shotgun (WGS) entry which is preliminary data.</text>
</comment>
<proteinExistence type="inferred from homology"/>
<evidence type="ECO:0000256" key="2">
    <source>
        <dbReference type="ARBA" id="ARBA00022617"/>
    </source>
</evidence>
<dbReference type="InterPro" id="IPR050651">
    <property type="entry name" value="Plant_Cytochrome_P450_Monoox"/>
</dbReference>
<protein>
    <recommendedName>
        <fullName evidence="10">Cytochrome P450</fullName>
    </recommendedName>
</protein>
<organism evidence="8 9">
    <name type="scientific">Acer negundo</name>
    <name type="common">Box elder</name>
    <dbReference type="NCBI Taxonomy" id="4023"/>
    <lineage>
        <taxon>Eukaryota</taxon>
        <taxon>Viridiplantae</taxon>
        <taxon>Streptophyta</taxon>
        <taxon>Embryophyta</taxon>
        <taxon>Tracheophyta</taxon>
        <taxon>Spermatophyta</taxon>
        <taxon>Magnoliopsida</taxon>
        <taxon>eudicotyledons</taxon>
        <taxon>Gunneridae</taxon>
        <taxon>Pentapetalae</taxon>
        <taxon>rosids</taxon>
        <taxon>malvids</taxon>
        <taxon>Sapindales</taxon>
        <taxon>Sapindaceae</taxon>
        <taxon>Hippocastanoideae</taxon>
        <taxon>Acereae</taxon>
        <taxon>Acer</taxon>
    </lineage>
</organism>
<keyword evidence="2 7" id="KW-0349">Heme</keyword>
<dbReference type="PRINTS" id="PR00385">
    <property type="entry name" value="P450"/>
</dbReference>
<accession>A0AAD5JTL9</accession>